<evidence type="ECO:0000313" key="1">
    <source>
        <dbReference type="EMBL" id="KAB0790411.1"/>
    </source>
</evidence>
<accession>A0A5N3ZZB4</accession>
<dbReference type="Proteomes" id="UP000327044">
    <property type="component" value="Unassembled WGS sequence"/>
</dbReference>
<comment type="caution">
    <text evidence="1">The sequence shown here is derived from an EMBL/GenBank/DDBJ whole genome shotgun (WGS) entry which is preliminary data.</text>
</comment>
<protein>
    <submittedName>
        <fullName evidence="1">Uncharacterized protein</fullName>
    </submittedName>
</protein>
<gene>
    <name evidence="1" type="ORF">PPYR_15217</name>
</gene>
<evidence type="ECO:0000313" key="2">
    <source>
        <dbReference type="Proteomes" id="UP000327044"/>
    </source>
</evidence>
<dbReference type="EMBL" id="VVIM01001355">
    <property type="protein sequence ID" value="KAB0790411.1"/>
    <property type="molecule type" value="Genomic_DNA"/>
</dbReference>
<keyword evidence="2" id="KW-1185">Reference proteome</keyword>
<organism evidence="1 2">
    <name type="scientific">Photinus pyralis</name>
    <name type="common">Common eastern firefly</name>
    <name type="synonym">Lampyris pyralis</name>
    <dbReference type="NCBI Taxonomy" id="7054"/>
    <lineage>
        <taxon>Eukaryota</taxon>
        <taxon>Metazoa</taxon>
        <taxon>Ecdysozoa</taxon>
        <taxon>Arthropoda</taxon>
        <taxon>Hexapoda</taxon>
        <taxon>Insecta</taxon>
        <taxon>Pterygota</taxon>
        <taxon>Neoptera</taxon>
        <taxon>Endopterygota</taxon>
        <taxon>Coleoptera</taxon>
        <taxon>Polyphaga</taxon>
        <taxon>Elateriformia</taxon>
        <taxon>Elateroidea</taxon>
        <taxon>Lampyridae</taxon>
        <taxon>Lampyrinae</taxon>
        <taxon>Photinus</taxon>
    </lineage>
</organism>
<proteinExistence type="predicted"/>
<feature type="non-terminal residue" evidence="1">
    <location>
        <position position="1"/>
    </location>
</feature>
<dbReference type="InParanoid" id="A0A5N3ZZB4"/>
<feature type="non-terminal residue" evidence="1">
    <location>
        <position position="140"/>
    </location>
</feature>
<name>A0A5N3ZZB4_PHOPY</name>
<sequence>VLIVEKITDKLPRLQVDTDGCSHLRDIPLADDLFYQSREVDGILGAETFSCLIGSGRVLGTAGKPIALQTTLGYVVMGKVPVAPVQTDIQACFTVSNESSLEQLMKKFWEVEEVPQKAIPKPEEVECDKLYRCTKARDEE</sequence>
<dbReference type="AlphaFoldDB" id="A0A5N3ZZB4"/>
<reference evidence="1 2" key="1">
    <citation type="journal article" date="2018" name="Elife">
        <title>Firefly genomes illuminate parallel origins of bioluminescence in beetles.</title>
        <authorList>
            <person name="Fallon T.R."/>
            <person name="Lower S.E."/>
            <person name="Chang C.H."/>
            <person name="Bessho-Uehara M."/>
            <person name="Martin G.J."/>
            <person name="Bewick A.J."/>
            <person name="Behringer M."/>
            <person name="Debat H.J."/>
            <person name="Wong I."/>
            <person name="Day J.C."/>
            <person name="Suvorov A."/>
            <person name="Silva C.J."/>
            <person name="Stanger-Hall K.F."/>
            <person name="Hall D.W."/>
            <person name="Schmitz R.J."/>
            <person name="Nelson D.R."/>
            <person name="Lewis S.M."/>
            <person name="Shigenobu S."/>
            <person name="Bybee S.M."/>
            <person name="Larracuente A.M."/>
            <person name="Oba Y."/>
            <person name="Weng J.K."/>
        </authorList>
    </citation>
    <scope>NUCLEOTIDE SEQUENCE [LARGE SCALE GENOMIC DNA]</scope>
    <source>
        <strain evidence="1">1611_PpyrPB1</strain>
        <tissue evidence="1">Whole body</tissue>
    </source>
</reference>